<keyword evidence="4" id="KW-0472">Membrane</keyword>
<evidence type="ECO:0000256" key="7">
    <source>
        <dbReference type="SAM" id="MobiDB-lite"/>
    </source>
</evidence>
<feature type="region of interest" description="Disordered" evidence="7">
    <location>
        <begin position="30"/>
        <end position="64"/>
    </location>
</feature>
<comment type="subcellular location">
    <subcellularLocation>
        <location evidence="1">Membrane</location>
        <topology evidence="1">Lipid-anchor</topology>
    </subcellularLocation>
</comment>
<comment type="caution">
    <text evidence="8">The sequence shown here is derived from an EMBL/GenBank/DDBJ whole genome shotgun (WGS) entry which is preliminary data.</text>
</comment>
<dbReference type="Pfam" id="PF03180">
    <property type="entry name" value="Lipoprotein_9"/>
    <property type="match status" value="1"/>
</dbReference>
<dbReference type="Gene3D" id="3.40.190.10">
    <property type="entry name" value="Periplasmic binding protein-like II"/>
    <property type="match status" value="2"/>
</dbReference>
<protein>
    <submittedName>
        <fullName evidence="8">MetQ/NlpA family ABC transporter substrate-binding protein</fullName>
    </submittedName>
</protein>
<feature type="compositionally biased region" description="Low complexity" evidence="7">
    <location>
        <begin position="320"/>
        <end position="334"/>
    </location>
</feature>
<name>A0ABN0VU16_9GAMM</name>
<dbReference type="CDD" id="cd13599">
    <property type="entry name" value="PBP2_lipoprotein_Gna1946"/>
    <property type="match status" value="1"/>
</dbReference>
<dbReference type="Proteomes" id="UP001501787">
    <property type="component" value="Unassembled WGS sequence"/>
</dbReference>
<feature type="region of interest" description="Disordered" evidence="7">
    <location>
        <begin position="315"/>
        <end position="334"/>
    </location>
</feature>
<evidence type="ECO:0000256" key="4">
    <source>
        <dbReference type="ARBA" id="ARBA00023136"/>
    </source>
</evidence>
<evidence type="ECO:0000256" key="1">
    <source>
        <dbReference type="ARBA" id="ARBA00004635"/>
    </source>
</evidence>
<dbReference type="PANTHER" id="PTHR30429">
    <property type="entry name" value="D-METHIONINE-BINDING LIPOPROTEIN METQ"/>
    <property type="match status" value="1"/>
</dbReference>
<keyword evidence="3" id="KW-0732">Signal</keyword>
<dbReference type="InterPro" id="IPR004872">
    <property type="entry name" value="Lipoprotein_NlpA"/>
</dbReference>
<evidence type="ECO:0000256" key="2">
    <source>
        <dbReference type="ARBA" id="ARBA00008973"/>
    </source>
</evidence>
<evidence type="ECO:0000313" key="8">
    <source>
        <dbReference type="EMBL" id="GAA0317010.1"/>
    </source>
</evidence>
<evidence type="ECO:0000256" key="6">
    <source>
        <dbReference type="ARBA" id="ARBA00023288"/>
    </source>
</evidence>
<organism evidence="8 9">
    <name type="scientific">Psychrobacter aestuarii</name>
    <dbReference type="NCBI Taxonomy" id="556327"/>
    <lineage>
        <taxon>Bacteria</taxon>
        <taxon>Pseudomonadati</taxon>
        <taxon>Pseudomonadota</taxon>
        <taxon>Gammaproteobacteria</taxon>
        <taxon>Moraxellales</taxon>
        <taxon>Moraxellaceae</taxon>
        <taxon>Psychrobacter</taxon>
    </lineage>
</organism>
<sequence>MKLTDISRQVVGAFAIAGVSGLVLVGCNNSSAPESTTEGSTESAPAETSETTTTAASGDIDPNHTKIVIGTTEGDFADMVRNQVKSSLEAQGYEVELVPFTDYVRPNLALAEGDLDINIFQHKPYLDTFKQANNLDLVEVFQVPTAPLGLYSGKKTKIEEAYKGMSVSAPNDPSNFARALVMMQDLGWITLKEGIDPLTASKSDIADNSKYDIEIVELEAAQLPRARDEVDFAIINGNYATDAGIKLTDALAQEQSFAYINWSAVKTADKDAKWVQDVTAAYNSDAFKKYAHETFPGYKYPKIWGEDHGAHMAGDKKAASTDAAASTEAPAAAQ</sequence>
<dbReference type="RefSeq" id="WP_201504831.1">
    <property type="nucleotide sequence ID" value="NZ_BAAAFR010000002.1"/>
</dbReference>
<evidence type="ECO:0000256" key="3">
    <source>
        <dbReference type="ARBA" id="ARBA00022729"/>
    </source>
</evidence>
<proteinExistence type="inferred from homology"/>
<comment type="similarity">
    <text evidence="2">Belongs to the NlpA lipoprotein family.</text>
</comment>
<dbReference type="SUPFAM" id="SSF53850">
    <property type="entry name" value="Periplasmic binding protein-like II"/>
    <property type="match status" value="1"/>
</dbReference>
<accession>A0ABN0VU16</accession>
<keyword evidence="5" id="KW-0564">Palmitate</keyword>
<keyword evidence="9" id="KW-1185">Reference proteome</keyword>
<gene>
    <name evidence="8" type="ORF">GCM10009129_13070</name>
</gene>
<evidence type="ECO:0000256" key="5">
    <source>
        <dbReference type="ARBA" id="ARBA00023139"/>
    </source>
</evidence>
<feature type="compositionally biased region" description="Low complexity" evidence="7">
    <location>
        <begin position="30"/>
        <end position="58"/>
    </location>
</feature>
<evidence type="ECO:0000313" key="9">
    <source>
        <dbReference type="Proteomes" id="UP001501787"/>
    </source>
</evidence>
<reference evidence="8 9" key="1">
    <citation type="journal article" date="2019" name="Int. J. Syst. Evol. Microbiol.">
        <title>The Global Catalogue of Microorganisms (GCM) 10K type strain sequencing project: providing services to taxonomists for standard genome sequencing and annotation.</title>
        <authorList>
            <consortium name="The Broad Institute Genomics Platform"/>
            <consortium name="The Broad Institute Genome Sequencing Center for Infectious Disease"/>
            <person name="Wu L."/>
            <person name="Ma J."/>
        </authorList>
    </citation>
    <scope>NUCLEOTIDE SEQUENCE [LARGE SCALE GENOMIC DNA]</scope>
    <source>
        <strain evidence="8 9">JCM 16343</strain>
    </source>
</reference>
<keyword evidence="6" id="KW-0449">Lipoprotein</keyword>
<dbReference type="PANTHER" id="PTHR30429:SF0">
    <property type="entry name" value="METHIONINE-BINDING LIPOPROTEIN METQ"/>
    <property type="match status" value="1"/>
</dbReference>
<dbReference type="PROSITE" id="PS51257">
    <property type="entry name" value="PROKAR_LIPOPROTEIN"/>
    <property type="match status" value="1"/>
</dbReference>
<dbReference type="EMBL" id="BAAAFR010000002">
    <property type="protein sequence ID" value="GAA0317010.1"/>
    <property type="molecule type" value="Genomic_DNA"/>
</dbReference>